<organism evidence="4 5">
    <name type="scientific">Exophiala bonariae</name>
    <dbReference type="NCBI Taxonomy" id="1690606"/>
    <lineage>
        <taxon>Eukaryota</taxon>
        <taxon>Fungi</taxon>
        <taxon>Dikarya</taxon>
        <taxon>Ascomycota</taxon>
        <taxon>Pezizomycotina</taxon>
        <taxon>Eurotiomycetes</taxon>
        <taxon>Chaetothyriomycetidae</taxon>
        <taxon>Chaetothyriales</taxon>
        <taxon>Herpotrichiellaceae</taxon>
        <taxon>Exophiala</taxon>
    </lineage>
</organism>
<accession>A0AAV9N8Q8</accession>
<dbReference type="AlphaFoldDB" id="A0AAV9N8Q8"/>
<dbReference type="Proteomes" id="UP001358417">
    <property type="component" value="Unassembled WGS sequence"/>
</dbReference>
<dbReference type="FunFam" id="3.40.50.720:FF:000084">
    <property type="entry name" value="Short-chain dehydrogenase reductase"/>
    <property type="match status" value="1"/>
</dbReference>
<keyword evidence="5" id="KW-1185">Reference proteome</keyword>
<keyword evidence="3" id="KW-0560">Oxidoreductase</keyword>
<dbReference type="GeneID" id="89971192"/>
<dbReference type="Pfam" id="PF13561">
    <property type="entry name" value="adh_short_C2"/>
    <property type="match status" value="1"/>
</dbReference>
<dbReference type="Gene3D" id="3.40.50.720">
    <property type="entry name" value="NAD(P)-binding Rossmann-like Domain"/>
    <property type="match status" value="1"/>
</dbReference>
<dbReference type="PANTHER" id="PTHR43180:SF66">
    <property type="entry name" value="SHORT-CHAIN DEHYDROGENASE_REDUCTASE FAMILY PROTEIN"/>
    <property type="match status" value="1"/>
</dbReference>
<dbReference type="InterPro" id="IPR020904">
    <property type="entry name" value="Sc_DH/Rdtase_CS"/>
</dbReference>
<dbReference type="InterPro" id="IPR002347">
    <property type="entry name" value="SDR_fam"/>
</dbReference>
<dbReference type="SUPFAM" id="SSF51735">
    <property type="entry name" value="NAD(P)-binding Rossmann-fold domains"/>
    <property type="match status" value="1"/>
</dbReference>
<keyword evidence="2" id="KW-0521">NADP</keyword>
<evidence type="ECO:0000256" key="1">
    <source>
        <dbReference type="ARBA" id="ARBA00006484"/>
    </source>
</evidence>
<dbReference type="RefSeq" id="XP_064705573.1">
    <property type="nucleotide sequence ID" value="XM_064846593.1"/>
</dbReference>
<dbReference type="EMBL" id="JAVRRD010000015">
    <property type="protein sequence ID" value="KAK5051346.1"/>
    <property type="molecule type" value="Genomic_DNA"/>
</dbReference>
<proteinExistence type="inferred from homology"/>
<evidence type="ECO:0008006" key="6">
    <source>
        <dbReference type="Google" id="ProtNLM"/>
    </source>
</evidence>
<dbReference type="InterPro" id="IPR036291">
    <property type="entry name" value="NAD(P)-bd_dom_sf"/>
</dbReference>
<protein>
    <recommendedName>
        <fullName evidence="6">3-oxoacyl-[acyl-carrier protein] reductase</fullName>
    </recommendedName>
</protein>
<comment type="similarity">
    <text evidence="1">Belongs to the short-chain dehydrogenases/reductases (SDR) family.</text>
</comment>
<gene>
    <name evidence="4" type="ORF">LTR84_002998</name>
</gene>
<evidence type="ECO:0000256" key="2">
    <source>
        <dbReference type="ARBA" id="ARBA00022857"/>
    </source>
</evidence>
<evidence type="ECO:0000256" key="3">
    <source>
        <dbReference type="ARBA" id="ARBA00023002"/>
    </source>
</evidence>
<dbReference type="GO" id="GO:0016491">
    <property type="term" value="F:oxidoreductase activity"/>
    <property type="evidence" value="ECO:0007669"/>
    <property type="project" value="UniProtKB-KW"/>
</dbReference>
<dbReference type="PANTHER" id="PTHR43180">
    <property type="entry name" value="3-OXOACYL-(ACYL-CARRIER-PROTEIN) REDUCTASE (AFU_ORTHOLOGUE AFUA_6G11210)"/>
    <property type="match status" value="1"/>
</dbReference>
<comment type="caution">
    <text evidence="4">The sequence shown here is derived from an EMBL/GenBank/DDBJ whole genome shotgun (WGS) entry which is preliminary data.</text>
</comment>
<reference evidence="4 5" key="1">
    <citation type="submission" date="2023-08" db="EMBL/GenBank/DDBJ databases">
        <title>Black Yeasts Isolated from many extreme environments.</title>
        <authorList>
            <person name="Coleine C."/>
            <person name="Stajich J.E."/>
            <person name="Selbmann L."/>
        </authorList>
    </citation>
    <scope>NUCLEOTIDE SEQUENCE [LARGE SCALE GENOMIC DNA]</scope>
    <source>
        <strain evidence="4 5">CCFEE 5792</strain>
    </source>
</reference>
<evidence type="ECO:0000313" key="4">
    <source>
        <dbReference type="EMBL" id="KAK5051346.1"/>
    </source>
</evidence>
<name>A0AAV9N8Q8_9EURO</name>
<dbReference type="PROSITE" id="PS00061">
    <property type="entry name" value="ADH_SHORT"/>
    <property type="match status" value="1"/>
</dbReference>
<dbReference type="PRINTS" id="PR00081">
    <property type="entry name" value="GDHRDH"/>
</dbReference>
<sequence length="318" mass="34014">MSTVSTPKRRLAQVAGQIAQPPVIEEGTYKGMPRVARRAGDSVGQRAQGKVVIITGCNSPLGMGRATAHQYARNGARAVYICDYVDEYLNLHVEELNELYPNVGVHARKFDAADEAATKEVVAHALETYGQLDVFFANAANSGTWKEVWNTDVEEFERTMRTNLTSVFLAVKHAGPAMQVTSKDKPYSSGSIIATASTAALRSNGGTTDYSASKAAVVSLVQTACFQYAGRNIRCNAIAPGMTRSGMTEPVFYGPARERGTLHKVGQLCPLRRGAVADEIARVALFLGTDEASYVNGQVWAVDGGLSSGLPYMLGSVA</sequence>
<dbReference type="CDD" id="cd05233">
    <property type="entry name" value="SDR_c"/>
    <property type="match status" value="1"/>
</dbReference>
<evidence type="ECO:0000313" key="5">
    <source>
        <dbReference type="Proteomes" id="UP001358417"/>
    </source>
</evidence>